<protein>
    <submittedName>
        <fullName evidence="5">CMRF35-like molecule 1</fullName>
    </submittedName>
</protein>
<dbReference type="SUPFAM" id="SSF48726">
    <property type="entry name" value="Immunoglobulin"/>
    <property type="match status" value="2"/>
</dbReference>
<comment type="subcellular location">
    <subcellularLocation>
        <location evidence="1">Membrane</location>
    </subcellularLocation>
</comment>
<evidence type="ECO:0000313" key="5">
    <source>
        <dbReference type="Ensembl" id="ENSPKIP00000001228.1"/>
    </source>
</evidence>
<dbReference type="PANTHER" id="PTHR11860">
    <property type="entry name" value="POLYMERIC-IMMUNOGLOBULIN RECEPTOR"/>
    <property type="match status" value="1"/>
</dbReference>
<evidence type="ECO:0000256" key="3">
    <source>
        <dbReference type="ARBA" id="ARBA00023136"/>
    </source>
</evidence>
<dbReference type="InterPro" id="IPR003599">
    <property type="entry name" value="Ig_sub"/>
</dbReference>
<dbReference type="GO" id="GO:0004888">
    <property type="term" value="F:transmembrane signaling receptor activity"/>
    <property type="evidence" value="ECO:0007669"/>
    <property type="project" value="TreeGrafter"/>
</dbReference>
<dbReference type="Ensembl" id="ENSPKIT00000025145.1">
    <property type="protein sequence ID" value="ENSPKIP00000001228.1"/>
    <property type="gene ID" value="ENSPKIG00000019602.1"/>
</dbReference>
<dbReference type="InterPro" id="IPR050671">
    <property type="entry name" value="CD300_family_receptors"/>
</dbReference>
<dbReference type="Pfam" id="PF07686">
    <property type="entry name" value="V-set"/>
    <property type="match status" value="1"/>
</dbReference>
<dbReference type="Gene3D" id="2.60.40.10">
    <property type="entry name" value="Immunoglobulins"/>
    <property type="match status" value="2"/>
</dbReference>
<organism evidence="5 6">
    <name type="scientific">Paramormyrops kingsleyae</name>
    <dbReference type="NCBI Taxonomy" id="1676925"/>
    <lineage>
        <taxon>Eukaryota</taxon>
        <taxon>Metazoa</taxon>
        <taxon>Chordata</taxon>
        <taxon>Craniata</taxon>
        <taxon>Vertebrata</taxon>
        <taxon>Euteleostomi</taxon>
        <taxon>Actinopterygii</taxon>
        <taxon>Neopterygii</taxon>
        <taxon>Teleostei</taxon>
        <taxon>Osteoglossocephala</taxon>
        <taxon>Osteoglossomorpha</taxon>
        <taxon>Osteoglossiformes</taxon>
        <taxon>Mormyridae</taxon>
        <taxon>Paramormyrops</taxon>
    </lineage>
</organism>
<dbReference type="Ensembl" id="ENSPKIT00000025194.1">
    <property type="protein sequence ID" value="ENSPKIP00000001276.1"/>
    <property type="gene ID" value="ENSPKIG00000019602.1"/>
</dbReference>
<evidence type="ECO:0000256" key="1">
    <source>
        <dbReference type="ARBA" id="ARBA00004370"/>
    </source>
</evidence>
<dbReference type="InterPro" id="IPR013106">
    <property type="entry name" value="Ig_V-set"/>
</dbReference>
<feature type="domain" description="Ig-like" evidence="4">
    <location>
        <begin position="1"/>
        <end position="94"/>
    </location>
</feature>
<evidence type="ECO:0000313" key="6">
    <source>
        <dbReference type="Proteomes" id="UP000261540"/>
    </source>
</evidence>
<dbReference type="PROSITE" id="PS50835">
    <property type="entry name" value="IG_LIKE"/>
    <property type="match status" value="1"/>
</dbReference>
<keyword evidence="3" id="KW-0472">Membrane</keyword>
<dbReference type="GeneTree" id="ENSGT00950000182977"/>
<dbReference type="PANTHER" id="PTHR11860:SF87">
    <property type="entry name" value="CMRF35-LIKE MOLECULE 8"/>
    <property type="match status" value="1"/>
</dbReference>
<proteinExistence type="predicted"/>
<dbReference type="AlphaFoldDB" id="A0A3B3Q4Z6"/>
<reference evidence="5" key="1">
    <citation type="submission" date="2025-05" db="UniProtKB">
        <authorList>
            <consortium name="Ensembl"/>
        </authorList>
    </citation>
    <scope>IDENTIFICATION</scope>
</reference>
<sequence>MRVQRRGSVTIPCFYDDRYKTNVKYWCRGKKRKSCTPIVHSDSPQEGKVSVRDDPDQRVFTVTINNFTDGDSGYYWCCVKINGASDPGDQVSLSVTDASSRLSVDKQEVTGVEGDSVSVQCRYGYSVNKKLWCKIGGSCVSERSGSWDLDGRPVLIRDDTVNRVFIVKIRALERKDTGWYWCDAGGLQIPVHITVKPIIITESHDEDGGNNDKLRLFLYVGLGLLVLLLIIIIITWKVWDRHNKKTTSQNQGNTELTLNPDPEYAAIGNIKRDPPGQASEEPGADVTYSSIVLSDPEVSSRCSSHRPAVTPASDVVYSSVALKHREVSLDNLL</sequence>
<dbReference type="InterPro" id="IPR036179">
    <property type="entry name" value="Ig-like_dom_sf"/>
</dbReference>
<dbReference type="Proteomes" id="UP000261540">
    <property type="component" value="Unplaced"/>
</dbReference>
<keyword evidence="6" id="KW-1185">Reference proteome</keyword>
<keyword evidence="2" id="KW-0812">Transmembrane</keyword>
<dbReference type="SMART" id="SM00409">
    <property type="entry name" value="IG"/>
    <property type="match status" value="2"/>
</dbReference>
<name>A0A3B3Q4Z6_9TELE</name>
<dbReference type="InterPro" id="IPR013783">
    <property type="entry name" value="Ig-like_fold"/>
</dbReference>
<dbReference type="CDD" id="cd05716">
    <property type="entry name" value="IgV_pIgR_like"/>
    <property type="match status" value="2"/>
</dbReference>
<evidence type="ECO:0000259" key="4">
    <source>
        <dbReference type="PROSITE" id="PS50835"/>
    </source>
</evidence>
<evidence type="ECO:0000256" key="2">
    <source>
        <dbReference type="ARBA" id="ARBA00022692"/>
    </source>
</evidence>
<dbReference type="GO" id="GO:0005886">
    <property type="term" value="C:plasma membrane"/>
    <property type="evidence" value="ECO:0007669"/>
    <property type="project" value="TreeGrafter"/>
</dbReference>
<dbReference type="InterPro" id="IPR007110">
    <property type="entry name" value="Ig-like_dom"/>
</dbReference>
<accession>A0A3B3Q4Z6</accession>